<sequence>MTYETWAGRDGTGRSWAGRGGEGWDLGKATLDQGSRGTSHASETLMHLASVALRCLALL</sequence>
<evidence type="ECO:0000313" key="2">
    <source>
        <dbReference type="EMBL" id="MPC37890.1"/>
    </source>
</evidence>
<evidence type="ECO:0000313" key="3">
    <source>
        <dbReference type="Proteomes" id="UP000324222"/>
    </source>
</evidence>
<evidence type="ECO:0000256" key="1">
    <source>
        <dbReference type="SAM" id="MobiDB-lite"/>
    </source>
</evidence>
<dbReference type="EMBL" id="VSRR010003917">
    <property type="protein sequence ID" value="MPC37890.1"/>
    <property type="molecule type" value="Genomic_DNA"/>
</dbReference>
<proteinExistence type="predicted"/>
<protein>
    <submittedName>
        <fullName evidence="2">Uncharacterized protein</fullName>
    </submittedName>
</protein>
<comment type="caution">
    <text evidence="2">The sequence shown here is derived from an EMBL/GenBank/DDBJ whole genome shotgun (WGS) entry which is preliminary data.</text>
</comment>
<feature type="region of interest" description="Disordered" evidence="1">
    <location>
        <begin position="1"/>
        <end position="22"/>
    </location>
</feature>
<organism evidence="2 3">
    <name type="scientific">Portunus trituberculatus</name>
    <name type="common">Swimming crab</name>
    <name type="synonym">Neptunus trituberculatus</name>
    <dbReference type="NCBI Taxonomy" id="210409"/>
    <lineage>
        <taxon>Eukaryota</taxon>
        <taxon>Metazoa</taxon>
        <taxon>Ecdysozoa</taxon>
        <taxon>Arthropoda</taxon>
        <taxon>Crustacea</taxon>
        <taxon>Multicrustacea</taxon>
        <taxon>Malacostraca</taxon>
        <taxon>Eumalacostraca</taxon>
        <taxon>Eucarida</taxon>
        <taxon>Decapoda</taxon>
        <taxon>Pleocyemata</taxon>
        <taxon>Brachyura</taxon>
        <taxon>Eubrachyura</taxon>
        <taxon>Portunoidea</taxon>
        <taxon>Portunidae</taxon>
        <taxon>Portuninae</taxon>
        <taxon>Portunus</taxon>
    </lineage>
</organism>
<keyword evidence="3" id="KW-1185">Reference proteome</keyword>
<name>A0A5B7ESQ6_PORTR</name>
<dbReference type="Proteomes" id="UP000324222">
    <property type="component" value="Unassembled WGS sequence"/>
</dbReference>
<reference evidence="2 3" key="1">
    <citation type="submission" date="2019-05" db="EMBL/GenBank/DDBJ databases">
        <title>Another draft genome of Portunus trituberculatus and its Hox gene families provides insights of decapod evolution.</title>
        <authorList>
            <person name="Jeong J.-H."/>
            <person name="Song I."/>
            <person name="Kim S."/>
            <person name="Choi T."/>
            <person name="Kim D."/>
            <person name="Ryu S."/>
            <person name="Kim W."/>
        </authorList>
    </citation>
    <scope>NUCLEOTIDE SEQUENCE [LARGE SCALE GENOMIC DNA]</scope>
    <source>
        <tissue evidence="2">Muscle</tissue>
    </source>
</reference>
<dbReference type="AlphaFoldDB" id="A0A5B7ESQ6"/>
<gene>
    <name evidence="2" type="ORF">E2C01_031384</name>
</gene>
<accession>A0A5B7ESQ6</accession>